<dbReference type="AlphaFoldDB" id="A0A2I0HR50"/>
<reference evidence="2 3" key="1">
    <citation type="submission" date="2017-11" db="EMBL/GenBank/DDBJ databases">
        <title>De-novo sequencing of pomegranate (Punica granatum L.) genome.</title>
        <authorList>
            <person name="Akparov Z."/>
            <person name="Amiraslanov A."/>
            <person name="Hajiyeva S."/>
            <person name="Abbasov M."/>
            <person name="Kaur K."/>
            <person name="Hamwieh A."/>
            <person name="Solovyev V."/>
            <person name="Salamov A."/>
            <person name="Braich B."/>
            <person name="Kosarev P."/>
            <person name="Mahmoud A."/>
            <person name="Hajiyev E."/>
            <person name="Babayeva S."/>
            <person name="Izzatullayeva V."/>
            <person name="Mammadov A."/>
            <person name="Mammadov A."/>
            <person name="Sharifova S."/>
            <person name="Ojaghi J."/>
            <person name="Eynullazada K."/>
            <person name="Bayramov B."/>
            <person name="Abdulazimova A."/>
            <person name="Shahmuradov I."/>
        </authorList>
    </citation>
    <scope>NUCLEOTIDE SEQUENCE [LARGE SCALE GENOMIC DNA]</scope>
    <source>
        <strain evidence="3">cv. AG2017</strain>
        <tissue evidence="2">Leaf</tissue>
    </source>
</reference>
<dbReference type="EMBL" id="PGOL01006096">
    <property type="protein sequence ID" value="PKI34195.1"/>
    <property type="molecule type" value="Genomic_DNA"/>
</dbReference>
<comment type="caution">
    <text evidence="2">The sequence shown here is derived from an EMBL/GenBank/DDBJ whole genome shotgun (WGS) entry which is preliminary data.</text>
</comment>
<feature type="compositionally biased region" description="Acidic residues" evidence="1">
    <location>
        <begin position="62"/>
        <end position="79"/>
    </location>
</feature>
<proteinExistence type="predicted"/>
<gene>
    <name evidence="2" type="ORF">CRG98_045417</name>
</gene>
<feature type="region of interest" description="Disordered" evidence="1">
    <location>
        <begin position="41"/>
        <end position="82"/>
    </location>
</feature>
<sequence>MTTSNNPAPTAIPTMIGNFWDKLNELSFSGAGALLEPVEGDEWEDDFGGTRARGGGGGGGEWLDDPDGGGGEGEDDDFGGGDLMVRDDWSRLPCILGGYNCGRATLDS</sequence>
<protein>
    <submittedName>
        <fullName evidence="2">Uncharacterized protein</fullName>
    </submittedName>
</protein>
<dbReference type="Proteomes" id="UP000233551">
    <property type="component" value="Unassembled WGS sequence"/>
</dbReference>
<feature type="compositionally biased region" description="Gly residues" evidence="1">
    <location>
        <begin position="51"/>
        <end position="61"/>
    </location>
</feature>
<organism evidence="2 3">
    <name type="scientific">Punica granatum</name>
    <name type="common">Pomegranate</name>
    <dbReference type="NCBI Taxonomy" id="22663"/>
    <lineage>
        <taxon>Eukaryota</taxon>
        <taxon>Viridiplantae</taxon>
        <taxon>Streptophyta</taxon>
        <taxon>Embryophyta</taxon>
        <taxon>Tracheophyta</taxon>
        <taxon>Spermatophyta</taxon>
        <taxon>Magnoliopsida</taxon>
        <taxon>eudicotyledons</taxon>
        <taxon>Gunneridae</taxon>
        <taxon>Pentapetalae</taxon>
        <taxon>rosids</taxon>
        <taxon>malvids</taxon>
        <taxon>Myrtales</taxon>
        <taxon>Lythraceae</taxon>
        <taxon>Punica</taxon>
    </lineage>
</organism>
<evidence type="ECO:0000313" key="3">
    <source>
        <dbReference type="Proteomes" id="UP000233551"/>
    </source>
</evidence>
<name>A0A2I0HR50_PUNGR</name>
<evidence type="ECO:0000313" key="2">
    <source>
        <dbReference type="EMBL" id="PKI34195.1"/>
    </source>
</evidence>
<accession>A0A2I0HR50</accession>
<evidence type="ECO:0000256" key="1">
    <source>
        <dbReference type="SAM" id="MobiDB-lite"/>
    </source>
</evidence>
<keyword evidence="3" id="KW-1185">Reference proteome</keyword>